<feature type="domain" description="Inhibitor I9" evidence="9">
    <location>
        <begin position="87"/>
        <end position="164"/>
    </location>
</feature>
<keyword evidence="3" id="KW-0732">Signal</keyword>
<comment type="caution">
    <text evidence="11">The sequence shown here is derived from an EMBL/GenBank/DDBJ whole genome shotgun (WGS) entry which is preliminary data.</text>
</comment>
<evidence type="ECO:0000256" key="7">
    <source>
        <dbReference type="PROSITE-ProRule" id="PRU01240"/>
    </source>
</evidence>
<protein>
    <submittedName>
        <fullName evidence="11">Subtilisin-like protease SBT3.3</fullName>
    </submittedName>
</protein>
<dbReference type="Gene3D" id="3.30.70.80">
    <property type="entry name" value="Peptidase S8 propeptide/proteinase inhibitor I9"/>
    <property type="match status" value="1"/>
</dbReference>
<dbReference type="InterPro" id="IPR041469">
    <property type="entry name" value="Subtilisin-like_FN3"/>
</dbReference>
<keyword evidence="5 7" id="KW-0720">Serine protease</keyword>
<accession>A0A1E5VEF5</accession>
<dbReference type="AlphaFoldDB" id="A0A1E5VEF5"/>
<evidence type="ECO:0000256" key="6">
    <source>
        <dbReference type="PIRSR" id="PIRSR615500-1"/>
    </source>
</evidence>
<keyword evidence="4 7" id="KW-0378">Hydrolase</keyword>
<dbReference type="GO" id="GO:0006508">
    <property type="term" value="P:proteolysis"/>
    <property type="evidence" value="ECO:0007669"/>
    <property type="project" value="UniProtKB-KW"/>
</dbReference>
<dbReference type="PROSITE" id="PS00138">
    <property type="entry name" value="SUBTILASE_SER"/>
    <property type="match status" value="1"/>
</dbReference>
<dbReference type="InterPro" id="IPR000209">
    <property type="entry name" value="Peptidase_S8/S53_dom"/>
</dbReference>
<feature type="active site" description="Charge relay system" evidence="6 7">
    <location>
        <position position="580"/>
    </location>
</feature>
<evidence type="ECO:0000259" key="8">
    <source>
        <dbReference type="Pfam" id="PF00082"/>
    </source>
</evidence>
<dbReference type="FunFam" id="3.40.50.200:FF:000006">
    <property type="entry name" value="Subtilisin-like protease SBT1.5"/>
    <property type="match status" value="1"/>
</dbReference>
<dbReference type="Gene3D" id="3.50.30.30">
    <property type="match status" value="1"/>
</dbReference>
<proteinExistence type="inferred from homology"/>
<dbReference type="InterPro" id="IPR010259">
    <property type="entry name" value="S8pro/Inhibitor_I9"/>
</dbReference>
<evidence type="ECO:0000256" key="5">
    <source>
        <dbReference type="ARBA" id="ARBA00022825"/>
    </source>
</evidence>
<organism evidence="11 12">
    <name type="scientific">Dichanthelium oligosanthes</name>
    <dbReference type="NCBI Taxonomy" id="888268"/>
    <lineage>
        <taxon>Eukaryota</taxon>
        <taxon>Viridiplantae</taxon>
        <taxon>Streptophyta</taxon>
        <taxon>Embryophyta</taxon>
        <taxon>Tracheophyta</taxon>
        <taxon>Spermatophyta</taxon>
        <taxon>Magnoliopsida</taxon>
        <taxon>Liliopsida</taxon>
        <taxon>Poales</taxon>
        <taxon>Poaceae</taxon>
        <taxon>PACMAD clade</taxon>
        <taxon>Panicoideae</taxon>
        <taxon>Panicodae</taxon>
        <taxon>Paniceae</taxon>
        <taxon>Dichantheliinae</taxon>
        <taxon>Dichanthelium</taxon>
    </lineage>
</organism>
<evidence type="ECO:0000259" key="10">
    <source>
        <dbReference type="Pfam" id="PF17766"/>
    </source>
</evidence>
<dbReference type="InterPro" id="IPR034197">
    <property type="entry name" value="Peptidases_S8_3"/>
</dbReference>
<comment type="similarity">
    <text evidence="1 7">Belongs to the peptidase S8 family.</text>
</comment>
<evidence type="ECO:0000256" key="4">
    <source>
        <dbReference type="ARBA" id="ARBA00022801"/>
    </source>
</evidence>
<dbReference type="EMBL" id="LWDX02042295">
    <property type="protein sequence ID" value="OEL23522.1"/>
    <property type="molecule type" value="Genomic_DNA"/>
</dbReference>
<feature type="non-terminal residue" evidence="11">
    <location>
        <position position="1"/>
    </location>
</feature>
<feature type="active site" description="Charge relay system" evidence="6 7">
    <location>
        <position position="268"/>
    </location>
</feature>
<dbReference type="OrthoDB" id="206201at2759"/>
<keyword evidence="12" id="KW-1185">Reference proteome</keyword>
<dbReference type="Proteomes" id="UP000095767">
    <property type="component" value="Unassembled WGS sequence"/>
</dbReference>
<dbReference type="PROSITE" id="PS51892">
    <property type="entry name" value="SUBTILASE"/>
    <property type="match status" value="1"/>
</dbReference>
<dbReference type="CDD" id="cd04852">
    <property type="entry name" value="Peptidases_S8_3"/>
    <property type="match status" value="1"/>
</dbReference>
<evidence type="ECO:0000259" key="9">
    <source>
        <dbReference type="Pfam" id="PF05922"/>
    </source>
</evidence>
<reference evidence="11 12" key="1">
    <citation type="submission" date="2016-09" db="EMBL/GenBank/DDBJ databases">
        <title>The draft genome of Dichanthelium oligosanthes: A C3 panicoid grass species.</title>
        <authorList>
            <person name="Studer A.J."/>
            <person name="Schnable J.C."/>
            <person name="Brutnell T.P."/>
        </authorList>
    </citation>
    <scope>NUCLEOTIDE SEQUENCE [LARGE SCALE GENOMIC DNA]</scope>
    <source>
        <strain evidence="12">cv. Kellogg 1175</strain>
        <tissue evidence="11">Leaf</tissue>
    </source>
</reference>
<evidence type="ECO:0000256" key="1">
    <source>
        <dbReference type="ARBA" id="ARBA00011073"/>
    </source>
</evidence>
<dbReference type="InterPro" id="IPR045051">
    <property type="entry name" value="SBT"/>
</dbReference>
<dbReference type="InterPro" id="IPR037045">
    <property type="entry name" value="S8pro/Inhibitor_I9_sf"/>
</dbReference>
<feature type="active site" description="Charge relay system" evidence="6 7">
    <location>
        <position position="199"/>
    </location>
</feature>
<dbReference type="InterPro" id="IPR023828">
    <property type="entry name" value="Peptidase_S8_Ser-AS"/>
</dbReference>
<dbReference type="Pfam" id="PF17766">
    <property type="entry name" value="fn3_6"/>
    <property type="match status" value="1"/>
</dbReference>
<evidence type="ECO:0000256" key="2">
    <source>
        <dbReference type="ARBA" id="ARBA00022670"/>
    </source>
</evidence>
<dbReference type="STRING" id="888268.A0A1E5VEF5"/>
<dbReference type="InterPro" id="IPR015500">
    <property type="entry name" value="Peptidase_S8_subtilisin-rel"/>
</dbReference>
<keyword evidence="2 7" id="KW-0645">Protease</keyword>
<dbReference type="Gene3D" id="2.60.40.2310">
    <property type="match status" value="1"/>
</dbReference>
<feature type="domain" description="Subtilisin-like protease fibronectin type-III" evidence="10">
    <location>
        <begin position="684"/>
        <end position="778"/>
    </location>
</feature>
<dbReference type="FunFam" id="2.60.40.2310:FF:000001">
    <property type="entry name" value="Subtilisin-like protease SBT1.5"/>
    <property type="match status" value="1"/>
</dbReference>
<dbReference type="Pfam" id="PF05922">
    <property type="entry name" value="Inhibitor_I9"/>
    <property type="match status" value="1"/>
</dbReference>
<feature type="domain" description="Peptidase S8/S53" evidence="8">
    <location>
        <begin position="191"/>
        <end position="613"/>
    </location>
</feature>
<evidence type="ECO:0000313" key="11">
    <source>
        <dbReference type="EMBL" id="OEL23522.1"/>
    </source>
</evidence>
<evidence type="ECO:0000256" key="3">
    <source>
        <dbReference type="ARBA" id="ARBA00022729"/>
    </source>
</evidence>
<dbReference type="PRINTS" id="PR00723">
    <property type="entry name" value="SUBTILISIN"/>
</dbReference>
<dbReference type="SUPFAM" id="SSF52743">
    <property type="entry name" value="Subtilisin-like"/>
    <property type="match status" value="2"/>
</dbReference>
<dbReference type="Gene3D" id="3.40.50.200">
    <property type="entry name" value="Peptidase S8/S53 domain"/>
    <property type="match status" value="1"/>
</dbReference>
<dbReference type="PANTHER" id="PTHR10795">
    <property type="entry name" value="PROPROTEIN CONVERTASE SUBTILISIN/KEXIN"/>
    <property type="match status" value="1"/>
</dbReference>
<evidence type="ECO:0000313" key="12">
    <source>
        <dbReference type="Proteomes" id="UP000095767"/>
    </source>
</evidence>
<sequence length="790" mass="85079">LLAAIDDAIHDGVDVLSLSLVADENSFGPLHAVQKGIAVVFAAGNFGPASQVVRNTAPWVITVAASQIDRSFPTMITLGNKQHIVLYIAYLGEKKHDDPTLVAASHHEMLSTILGSKEEAIDSVAYSYKHGFSGFAAMLTEDQAENLAELPEVISVTPNKKHELMTTRSWDFLGLNYQQPSELLQRSNHGGDIIVGMIDTGIWPESRSFSDHGYGVIPPRWKGVCQLGQAWGRTNCSRKIIGARYYAAGLDKVNFKLNYMSARDMNGHGTHTASTAAGEVVEGVSLHGLGEGVARGGAPRARLAVYKVGWEEKSGVYLATAAVLAAMDDAIHDGVDILSLSLVAEDDSFGALHAVQNGITVVYAGGNSGPRSQVIFNTAPWVITVAASKIDRSFPTTITLGNKQTLIGQSLYYMLKNGSNSRFQSLVNGGDCSREALNGTDINGKVVLCIEITFGPTVNIFEDALANVLSGGASGLIFALYTTDVLLSTEGCQGIPCVLIDIDIGSQVLTYIGSQRLPVAKIEPASSITGKQVLAPKVAMFSSRGPSTKYPTILKPDIAAPGVNILAATKDAYVFNSGTSMAAPHVAGVVALLKALHPQWSHAALKSAIITSGNYLILMKCYIKALPRKVADPFDYGGGNINPNGAADPGLIYDIDPREYNKFFECQIKKYEICNITTKPAYYLNLPSISIPELRHPIKVERTVTNVGKVDAVFRSDIQSPLGVKIRVEPATLVFNATKEVHTFKVNIKPLWKVQGDYTFGSLTWYNEQHTVRIPIAVRITIQDFYADVA</sequence>
<dbReference type="GO" id="GO:0004252">
    <property type="term" value="F:serine-type endopeptidase activity"/>
    <property type="evidence" value="ECO:0007669"/>
    <property type="project" value="UniProtKB-UniRule"/>
</dbReference>
<dbReference type="InterPro" id="IPR036852">
    <property type="entry name" value="Peptidase_S8/S53_dom_sf"/>
</dbReference>
<dbReference type="FunFam" id="3.30.70.80:FF:000002">
    <property type="entry name" value="Subtilisin-like protease SBT5.3"/>
    <property type="match status" value="1"/>
</dbReference>
<dbReference type="FunFam" id="3.50.30.30:FF:000005">
    <property type="entry name" value="subtilisin-like protease SBT1.5"/>
    <property type="match status" value="1"/>
</dbReference>
<dbReference type="CDD" id="cd02120">
    <property type="entry name" value="PA_subtilisin_like"/>
    <property type="match status" value="1"/>
</dbReference>
<name>A0A1E5VEF5_9POAL</name>
<dbReference type="Pfam" id="PF00082">
    <property type="entry name" value="Peptidase_S8"/>
    <property type="match status" value="1"/>
</dbReference>
<gene>
    <name evidence="11" type="ORF">BAE44_0015464</name>
</gene>